<dbReference type="EnsemblMetazoa" id="CJA17943.1">
    <property type="protein sequence ID" value="CJA17943.1"/>
    <property type="gene ID" value="WBGene00137147"/>
</dbReference>
<evidence type="ECO:0000313" key="2">
    <source>
        <dbReference type="EnsemblMetazoa" id="CJA17943.1"/>
    </source>
</evidence>
<name>A0A8R1I1C3_CAEJA</name>
<dbReference type="InterPro" id="IPR017943">
    <property type="entry name" value="Bactericidal_perm-incr_a/b_dom"/>
</dbReference>
<dbReference type="SUPFAM" id="SSF55394">
    <property type="entry name" value="Bactericidal permeability-increasing protein, BPI"/>
    <property type="match status" value="1"/>
</dbReference>
<dbReference type="PROSITE" id="PS50994">
    <property type="entry name" value="INTEGRASE"/>
    <property type="match status" value="1"/>
</dbReference>
<dbReference type="PANTHER" id="PTHR37984:SF15">
    <property type="entry name" value="INTEGRASE CATALYTIC DOMAIN-CONTAINING PROTEIN"/>
    <property type="match status" value="1"/>
</dbReference>
<dbReference type="InterPro" id="IPR036397">
    <property type="entry name" value="RNaseH_sf"/>
</dbReference>
<dbReference type="GO" id="GO:0015074">
    <property type="term" value="P:DNA integration"/>
    <property type="evidence" value="ECO:0007669"/>
    <property type="project" value="InterPro"/>
</dbReference>
<dbReference type="SUPFAM" id="SSF53098">
    <property type="entry name" value="Ribonuclease H-like"/>
    <property type="match status" value="1"/>
</dbReference>
<proteinExistence type="predicted"/>
<reference evidence="3" key="1">
    <citation type="submission" date="2010-08" db="EMBL/GenBank/DDBJ databases">
        <authorList>
            <consortium name="Caenorhabditis japonica Sequencing Consortium"/>
            <person name="Wilson R.K."/>
        </authorList>
    </citation>
    <scope>NUCLEOTIDE SEQUENCE [LARGE SCALE GENOMIC DNA]</scope>
    <source>
        <strain evidence="3">DF5081</strain>
    </source>
</reference>
<reference evidence="2" key="2">
    <citation type="submission" date="2022-06" db="UniProtKB">
        <authorList>
            <consortium name="EnsemblMetazoa"/>
        </authorList>
    </citation>
    <scope>IDENTIFICATION</scope>
    <source>
        <strain evidence="2">DF5081</strain>
    </source>
</reference>
<organism evidence="2 3">
    <name type="scientific">Caenorhabditis japonica</name>
    <dbReference type="NCBI Taxonomy" id="281687"/>
    <lineage>
        <taxon>Eukaryota</taxon>
        <taxon>Metazoa</taxon>
        <taxon>Ecdysozoa</taxon>
        <taxon>Nematoda</taxon>
        <taxon>Chromadorea</taxon>
        <taxon>Rhabditida</taxon>
        <taxon>Rhabditina</taxon>
        <taxon>Rhabditomorpha</taxon>
        <taxon>Rhabditoidea</taxon>
        <taxon>Rhabditidae</taxon>
        <taxon>Peloderinae</taxon>
        <taxon>Caenorhabditis</taxon>
    </lineage>
</organism>
<keyword evidence="3" id="KW-1185">Reference proteome</keyword>
<dbReference type="AlphaFoldDB" id="A0A8R1I1C3"/>
<dbReference type="InterPro" id="IPR012337">
    <property type="entry name" value="RNaseH-like_sf"/>
</dbReference>
<sequence>MRQSIRNFTNRCVQCQKRKIYPKDETREPLGNLETLTRPWERLHLDVCGPLPITEKGNRYILTAKDDFSKFLLAIPIQTQKTAEIANAILHDIILKFGTPRSVVTDNGSNFKSELFESVLTTLRITHRVTVPYHKEGNGTIERVHRTLEESLVSFVNSTCIKFLGLGGPLAAPIEKLFSFVVPRVLWPQVKKRLRFAMNRRGVKLPVFCGVELEHTELDFVDHAVLLNTDFTFDLPLFLAKFKKYLEIKSSLNSNLPKYVIL</sequence>
<dbReference type="Pfam" id="PF00665">
    <property type="entry name" value="rve"/>
    <property type="match status" value="1"/>
</dbReference>
<evidence type="ECO:0000259" key="1">
    <source>
        <dbReference type="PROSITE" id="PS50994"/>
    </source>
</evidence>
<evidence type="ECO:0000313" key="3">
    <source>
        <dbReference type="Proteomes" id="UP000005237"/>
    </source>
</evidence>
<accession>A0A8R1I1C3</accession>
<dbReference type="InterPro" id="IPR001584">
    <property type="entry name" value="Integrase_cat-core"/>
</dbReference>
<dbReference type="InterPro" id="IPR050951">
    <property type="entry name" value="Retrovirus_Pol_polyprotein"/>
</dbReference>
<dbReference type="Gene3D" id="3.30.420.10">
    <property type="entry name" value="Ribonuclease H-like superfamily/Ribonuclease H"/>
    <property type="match status" value="1"/>
</dbReference>
<dbReference type="PANTHER" id="PTHR37984">
    <property type="entry name" value="PROTEIN CBG26694"/>
    <property type="match status" value="1"/>
</dbReference>
<dbReference type="GO" id="GO:0008289">
    <property type="term" value="F:lipid binding"/>
    <property type="evidence" value="ECO:0007669"/>
    <property type="project" value="InterPro"/>
</dbReference>
<dbReference type="Proteomes" id="UP000005237">
    <property type="component" value="Unassembled WGS sequence"/>
</dbReference>
<feature type="domain" description="Integrase catalytic" evidence="1">
    <location>
        <begin position="35"/>
        <end position="152"/>
    </location>
</feature>
<protein>
    <submittedName>
        <fullName evidence="2">Integrase catalytic domain-containing protein</fullName>
    </submittedName>
</protein>
<dbReference type="GO" id="GO:0003676">
    <property type="term" value="F:nucleic acid binding"/>
    <property type="evidence" value="ECO:0007669"/>
    <property type="project" value="InterPro"/>
</dbReference>